<feature type="compositionally biased region" description="Low complexity" evidence="1">
    <location>
        <begin position="72"/>
        <end position="85"/>
    </location>
</feature>
<feature type="region of interest" description="Disordered" evidence="1">
    <location>
        <begin position="60"/>
        <end position="99"/>
    </location>
</feature>
<comment type="caution">
    <text evidence="2">The sequence shown here is derived from an EMBL/GenBank/DDBJ whole genome shotgun (WGS) entry which is preliminary data.</text>
</comment>
<organism evidence="2 3">
    <name type="scientific">Scylla paramamosain</name>
    <name type="common">Mud crab</name>
    <dbReference type="NCBI Taxonomy" id="85552"/>
    <lineage>
        <taxon>Eukaryota</taxon>
        <taxon>Metazoa</taxon>
        <taxon>Ecdysozoa</taxon>
        <taxon>Arthropoda</taxon>
        <taxon>Crustacea</taxon>
        <taxon>Multicrustacea</taxon>
        <taxon>Malacostraca</taxon>
        <taxon>Eumalacostraca</taxon>
        <taxon>Eucarida</taxon>
        <taxon>Decapoda</taxon>
        <taxon>Pleocyemata</taxon>
        <taxon>Brachyura</taxon>
        <taxon>Eubrachyura</taxon>
        <taxon>Portunoidea</taxon>
        <taxon>Portunidae</taxon>
        <taxon>Portuninae</taxon>
        <taxon>Scylla</taxon>
    </lineage>
</organism>
<evidence type="ECO:0000256" key="1">
    <source>
        <dbReference type="SAM" id="MobiDB-lite"/>
    </source>
</evidence>
<dbReference type="EMBL" id="JARAKH010000040">
    <property type="protein sequence ID" value="KAK8381488.1"/>
    <property type="molecule type" value="Genomic_DNA"/>
</dbReference>
<dbReference type="Proteomes" id="UP001487740">
    <property type="component" value="Unassembled WGS sequence"/>
</dbReference>
<keyword evidence="3" id="KW-1185">Reference proteome</keyword>
<dbReference type="AlphaFoldDB" id="A0AAW0T2L6"/>
<protein>
    <submittedName>
        <fullName evidence="2">Uncharacterized protein</fullName>
    </submittedName>
</protein>
<sequence>MGWERRVVFAIPAAAASHQLPAATHGPARPDAKVYKAARHHTLLINTLPGHLAAAYIEDTPSAPSPQRLCIPPRRGGTVRGSGPVPRRPPPLAQSFISP</sequence>
<evidence type="ECO:0000313" key="3">
    <source>
        <dbReference type="Proteomes" id="UP001487740"/>
    </source>
</evidence>
<evidence type="ECO:0000313" key="2">
    <source>
        <dbReference type="EMBL" id="KAK8381488.1"/>
    </source>
</evidence>
<accession>A0AAW0T2L6</accession>
<name>A0AAW0T2L6_SCYPA</name>
<gene>
    <name evidence="2" type="ORF">O3P69_018516</name>
</gene>
<proteinExistence type="predicted"/>
<reference evidence="2 3" key="1">
    <citation type="submission" date="2023-03" db="EMBL/GenBank/DDBJ databases">
        <title>High-quality genome of Scylla paramamosain provides insights in environmental adaptation.</title>
        <authorList>
            <person name="Zhang L."/>
        </authorList>
    </citation>
    <scope>NUCLEOTIDE SEQUENCE [LARGE SCALE GENOMIC DNA]</scope>
    <source>
        <strain evidence="2">LZ_2023a</strain>
        <tissue evidence="2">Muscle</tissue>
    </source>
</reference>